<dbReference type="AlphaFoldDB" id="A0AAD4KPK9"/>
<organism evidence="1 2">
    <name type="scientific">Talaromyces proteolyticus</name>
    <dbReference type="NCBI Taxonomy" id="1131652"/>
    <lineage>
        <taxon>Eukaryota</taxon>
        <taxon>Fungi</taxon>
        <taxon>Dikarya</taxon>
        <taxon>Ascomycota</taxon>
        <taxon>Pezizomycotina</taxon>
        <taxon>Eurotiomycetes</taxon>
        <taxon>Eurotiomycetidae</taxon>
        <taxon>Eurotiales</taxon>
        <taxon>Trichocomaceae</taxon>
        <taxon>Talaromyces</taxon>
        <taxon>Talaromyces sect. Bacilispori</taxon>
    </lineage>
</organism>
<gene>
    <name evidence="1" type="ORF">BGW36DRAFT_168923</name>
</gene>
<proteinExistence type="predicted"/>
<dbReference type="GeneID" id="70239923"/>
<accession>A0AAD4KPK9</accession>
<evidence type="ECO:0000313" key="2">
    <source>
        <dbReference type="Proteomes" id="UP001201262"/>
    </source>
</evidence>
<comment type="caution">
    <text evidence="1">The sequence shown here is derived from an EMBL/GenBank/DDBJ whole genome shotgun (WGS) entry which is preliminary data.</text>
</comment>
<reference evidence="1" key="1">
    <citation type="submission" date="2021-12" db="EMBL/GenBank/DDBJ databases">
        <title>Convergent genome expansion in fungi linked to evolution of root-endophyte symbiosis.</title>
        <authorList>
            <consortium name="DOE Joint Genome Institute"/>
            <person name="Ke Y.-H."/>
            <person name="Bonito G."/>
            <person name="Liao H.-L."/>
            <person name="Looney B."/>
            <person name="Rojas-Flechas A."/>
            <person name="Nash J."/>
            <person name="Hameed K."/>
            <person name="Schadt C."/>
            <person name="Martin F."/>
            <person name="Crous P.W."/>
            <person name="Miettinen O."/>
            <person name="Magnuson J.K."/>
            <person name="Labbe J."/>
            <person name="Jacobson D."/>
            <person name="Doktycz M.J."/>
            <person name="Veneault-Fourrey C."/>
            <person name="Kuo A."/>
            <person name="Mondo S."/>
            <person name="Calhoun S."/>
            <person name="Riley R."/>
            <person name="Ohm R."/>
            <person name="LaButti K."/>
            <person name="Andreopoulos B."/>
            <person name="Pangilinan J."/>
            <person name="Nolan M."/>
            <person name="Tritt A."/>
            <person name="Clum A."/>
            <person name="Lipzen A."/>
            <person name="Daum C."/>
            <person name="Barry K."/>
            <person name="Grigoriev I.V."/>
            <person name="Vilgalys R."/>
        </authorList>
    </citation>
    <scope>NUCLEOTIDE SEQUENCE</scope>
    <source>
        <strain evidence="1">PMI_201</strain>
    </source>
</reference>
<dbReference type="Proteomes" id="UP001201262">
    <property type="component" value="Unassembled WGS sequence"/>
</dbReference>
<evidence type="ECO:0000313" key="1">
    <source>
        <dbReference type="EMBL" id="KAH8697508.1"/>
    </source>
</evidence>
<dbReference type="RefSeq" id="XP_046072209.1">
    <property type="nucleotide sequence ID" value="XM_046209636.1"/>
</dbReference>
<name>A0AAD4KPK9_9EURO</name>
<dbReference type="EMBL" id="JAJTJA010000006">
    <property type="protein sequence ID" value="KAH8697508.1"/>
    <property type="molecule type" value="Genomic_DNA"/>
</dbReference>
<sequence>MGRTRGGRGWQWGITVTDTGCHAKGLRAKHHTLGLLNFTLPTALLIETLPFPALTRLCTFLTILYLLIFTSTAEHFLARSCLHAPNLFVALI</sequence>
<protein>
    <submittedName>
        <fullName evidence="1">Uncharacterized protein</fullName>
    </submittedName>
</protein>
<keyword evidence="2" id="KW-1185">Reference proteome</keyword>